<accession>A0A6B0GDT2</accession>
<name>A0A6B0GDT2_9EURY</name>
<dbReference type="AlphaFoldDB" id="A0A6B0GDT2"/>
<protein>
    <submittedName>
        <fullName evidence="2">Uncharacterized protein</fullName>
    </submittedName>
</protein>
<dbReference type="EMBL" id="WSZK01000001">
    <property type="protein sequence ID" value="MWG32962.1"/>
    <property type="molecule type" value="Genomic_DNA"/>
</dbReference>
<organism evidence="2 3">
    <name type="scientific">Halomarina oriensis</name>
    <dbReference type="NCBI Taxonomy" id="671145"/>
    <lineage>
        <taxon>Archaea</taxon>
        <taxon>Methanobacteriati</taxon>
        <taxon>Methanobacteriota</taxon>
        <taxon>Stenosarchaea group</taxon>
        <taxon>Halobacteria</taxon>
        <taxon>Halobacteriales</taxon>
        <taxon>Natronomonadaceae</taxon>
        <taxon>Halomarina</taxon>
    </lineage>
</organism>
<sequence length="59" mass="5961">MSTTESGLWIPGCFLMGIAVGVGPFSVLDGFIVLGIACFVLSSAEFVGLVANRLGGEGP</sequence>
<comment type="caution">
    <text evidence="2">The sequence shown here is derived from an EMBL/GenBank/DDBJ whole genome shotgun (WGS) entry which is preliminary data.</text>
</comment>
<evidence type="ECO:0000313" key="3">
    <source>
        <dbReference type="Proteomes" id="UP000451471"/>
    </source>
</evidence>
<dbReference type="RefSeq" id="WP_158202689.1">
    <property type="nucleotide sequence ID" value="NZ_WSZK01000001.1"/>
</dbReference>
<keyword evidence="1" id="KW-0812">Transmembrane</keyword>
<keyword evidence="1" id="KW-1133">Transmembrane helix</keyword>
<reference evidence="2 3" key="1">
    <citation type="submission" date="2019-12" db="EMBL/GenBank/DDBJ databases">
        <title>Halocatena pleomorpha gen. nov. sp. nov., an extremely halophilic archaeon of family Halobacteriaceae isolated from saltpan soil.</title>
        <authorList>
            <person name="Pal Y."/>
            <person name="Verma A."/>
            <person name="Krishnamurthi S."/>
            <person name="Kumar P."/>
        </authorList>
    </citation>
    <scope>NUCLEOTIDE SEQUENCE [LARGE SCALE GENOMIC DNA]</scope>
    <source>
        <strain evidence="2 3">JCM 16495</strain>
    </source>
</reference>
<proteinExistence type="predicted"/>
<evidence type="ECO:0000313" key="2">
    <source>
        <dbReference type="EMBL" id="MWG32962.1"/>
    </source>
</evidence>
<feature type="transmembrane region" description="Helical" evidence="1">
    <location>
        <begin position="31"/>
        <end position="51"/>
    </location>
</feature>
<gene>
    <name evidence="2" type="ORF">GQS65_00380</name>
</gene>
<keyword evidence="1" id="KW-0472">Membrane</keyword>
<keyword evidence="3" id="KW-1185">Reference proteome</keyword>
<evidence type="ECO:0000256" key="1">
    <source>
        <dbReference type="SAM" id="Phobius"/>
    </source>
</evidence>
<dbReference type="Proteomes" id="UP000451471">
    <property type="component" value="Unassembled WGS sequence"/>
</dbReference>
<feature type="transmembrane region" description="Helical" evidence="1">
    <location>
        <begin position="7"/>
        <end position="25"/>
    </location>
</feature>